<dbReference type="PANTHER" id="PTHR15949:SF3">
    <property type="entry name" value="TESTIS-EXPRESSED PROTEIN 264"/>
    <property type="match status" value="1"/>
</dbReference>
<dbReference type="EMBL" id="SLWK01000004">
    <property type="protein sequence ID" value="TCO08914.1"/>
    <property type="molecule type" value="Genomic_DNA"/>
</dbReference>
<proteinExistence type="predicted"/>
<dbReference type="OrthoDB" id="998101at2"/>
<organism evidence="3 4">
    <name type="scientific">Natronoflexus pectinivorans</name>
    <dbReference type="NCBI Taxonomy" id="682526"/>
    <lineage>
        <taxon>Bacteria</taxon>
        <taxon>Pseudomonadati</taxon>
        <taxon>Bacteroidota</taxon>
        <taxon>Bacteroidia</taxon>
        <taxon>Marinilabiliales</taxon>
        <taxon>Marinilabiliaceae</taxon>
        <taxon>Natronoflexus</taxon>
    </lineage>
</organism>
<keyword evidence="4" id="KW-1185">Reference proteome</keyword>
<evidence type="ECO:0000313" key="4">
    <source>
        <dbReference type="Proteomes" id="UP000295221"/>
    </source>
</evidence>
<dbReference type="SUPFAM" id="SSF55136">
    <property type="entry name" value="Probable bacterial effector-binding domain"/>
    <property type="match status" value="1"/>
</dbReference>
<evidence type="ECO:0000259" key="2">
    <source>
        <dbReference type="Pfam" id="PF06445"/>
    </source>
</evidence>
<comment type="caution">
    <text evidence="3">The sequence shown here is derived from an EMBL/GenBank/DDBJ whole genome shotgun (WGS) entry which is preliminary data.</text>
</comment>
<sequence length="180" mass="20741">MQTAIILLVFIITGLIILFAIYGGFHKIRFQICEEGGETVAFHPHKGDYKKIGKVMDHVYEVLLKDLNIETFRGFAIYHDDPNNIPALELRSEAGCVIEDPSREIIERITQKFQIKVIPHQKYLTTEFPYRGKLSVIVGVLRVYPAIKKQAKQKMLLENGLVIEIYDIPNKKIVYRKAIQ</sequence>
<evidence type="ECO:0000313" key="3">
    <source>
        <dbReference type="EMBL" id="TCO08914.1"/>
    </source>
</evidence>
<feature type="transmembrane region" description="Helical" evidence="1">
    <location>
        <begin position="6"/>
        <end position="25"/>
    </location>
</feature>
<protein>
    <submittedName>
        <fullName evidence="3">GyrI-like small molecule binding protein</fullName>
    </submittedName>
</protein>
<dbReference type="Gene3D" id="3.20.80.10">
    <property type="entry name" value="Regulatory factor, effector binding domain"/>
    <property type="match status" value="1"/>
</dbReference>
<reference evidence="3 4" key="1">
    <citation type="submission" date="2019-03" db="EMBL/GenBank/DDBJ databases">
        <title>Genomic Encyclopedia of Type Strains, Phase IV (KMG-IV): sequencing the most valuable type-strain genomes for metagenomic binning, comparative biology and taxonomic classification.</title>
        <authorList>
            <person name="Goeker M."/>
        </authorList>
    </citation>
    <scope>NUCLEOTIDE SEQUENCE [LARGE SCALE GENOMIC DNA]</scope>
    <source>
        <strain evidence="3 4">DSM 24179</strain>
    </source>
</reference>
<dbReference type="Pfam" id="PF06445">
    <property type="entry name" value="GyrI-like"/>
    <property type="match status" value="1"/>
</dbReference>
<gene>
    <name evidence="3" type="ORF">EV194_104225</name>
</gene>
<dbReference type="Proteomes" id="UP000295221">
    <property type="component" value="Unassembled WGS sequence"/>
</dbReference>
<keyword evidence="1" id="KW-1133">Transmembrane helix</keyword>
<dbReference type="InterPro" id="IPR029442">
    <property type="entry name" value="GyrI-like"/>
</dbReference>
<evidence type="ECO:0000256" key="1">
    <source>
        <dbReference type="SAM" id="Phobius"/>
    </source>
</evidence>
<keyword evidence="1" id="KW-0472">Membrane</keyword>
<dbReference type="PANTHER" id="PTHR15949">
    <property type="entry name" value="TESTIS-EXPRESSED PROTEIN 264"/>
    <property type="match status" value="1"/>
</dbReference>
<feature type="domain" description="GyrI-like small molecule binding" evidence="2">
    <location>
        <begin position="31"/>
        <end position="128"/>
    </location>
</feature>
<dbReference type="InterPro" id="IPR011256">
    <property type="entry name" value="Reg_factor_effector_dom_sf"/>
</dbReference>
<dbReference type="AlphaFoldDB" id="A0A4R2GKA6"/>
<accession>A0A4R2GKA6</accession>
<name>A0A4R2GKA6_9BACT</name>
<dbReference type="RefSeq" id="WP_132433484.1">
    <property type="nucleotide sequence ID" value="NZ_SLWK01000004.1"/>
</dbReference>
<keyword evidence="1" id="KW-0812">Transmembrane</keyword>